<organism evidence="2 3">
    <name type="scientific">Sphingobium chlorophenolicum</name>
    <dbReference type="NCBI Taxonomy" id="46429"/>
    <lineage>
        <taxon>Bacteria</taxon>
        <taxon>Pseudomonadati</taxon>
        <taxon>Pseudomonadota</taxon>
        <taxon>Alphaproteobacteria</taxon>
        <taxon>Sphingomonadales</taxon>
        <taxon>Sphingomonadaceae</taxon>
        <taxon>Sphingobium</taxon>
    </lineage>
</organism>
<accession>A0A081RFR5</accession>
<dbReference type="AlphaFoldDB" id="A0A081RFR5"/>
<dbReference type="Proteomes" id="UP000028411">
    <property type="component" value="Unassembled WGS sequence"/>
</dbReference>
<dbReference type="eggNOG" id="COG2003">
    <property type="taxonomic scope" value="Bacteria"/>
</dbReference>
<evidence type="ECO:0000313" key="3">
    <source>
        <dbReference type="Proteomes" id="UP000028411"/>
    </source>
</evidence>
<sequence>MRDPATLQLLVLDDEWRPLHRLHADHDWRLTMDALLQWDSHWLAIEQRRTGGSLPYWTDIRLTRALSKRLRPMEISLADHVIHSGQGRFSFREAGLL</sequence>
<evidence type="ECO:0000313" key="2">
    <source>
        <dbReference type="EMBL" id="KEQ54038.1"/>
    </source>
</evidence>
<gene>
    <name evidence="2" type="ORF">BV95_01727</name>
</gene>
<dbReference type="Gene3D" id="3.40.140.10">
    <property type="entry name" value="Cytidine Deaminase, domain 2"/>
    <property type="match status" value="1"/>
</dbReference>
<dbReference type="OrthoDB" id="7473593at2"/>
<dbReference type="RefSeq" id="WP_037450143.1">
    <property type="nucleotide sequence ID" value="NZ_JFHR01000015.1"/>
</dbReference>
<protein>
    <submittedName>
        <fullName evidence="2">DNA repair protein RadC</fullName>
    </submittedName>
</protein>
<name>A0A081RFR5_SPHCR</name>
<comment type="caution">
    <text evidence="2">The sequence shown here is derived from an EMBL/GenBank/DDBJ whole genome shotgun (WGS) entry which is preliminary data.</text>
</comment>
<reference evidence="2 3" key="1">
    <citation type="submission" date="2014-02" db="EMBL/GenBank/DDBJ databases">
        <title>Whole genome sequence of Sphingobium chlorophenolicum NBRC 16172.</title>
        <authorList>
            <person name="Gan H.M."/>
            <person name="Gan H.Y."/>
            <person name="Chew T.H."/>
            <person name="Savka M.A."/>
        </authorList>
    </citation>
    <scope>NUCLEOTIDE SEQUENCE [LARGE SCALE GENOMIC DNA]</scope>
    <source>
        <strain evidence="2 3">NBRC 16172</strain>
    </source>
</reference>
<dbReference type="PATRIC" id="fig|46429.4.peg.1697"/>
<proteinExistence type="predicted"/>
<dbReference type="InterPro" id="IPR025657">
    <property type="entry name" value="RadC_JAB"/>
</dbReference>
<feature type="domain" description="RadC-like JAB" evidence="1">
    <location>
        <begin position="57"/>
        <end position="96"/>
    </location>
</feature>
<dbReference type="Pfam" id="PF04002">
    <property type="entry name" value="RadC"/>
    <property type="match status" value="1"/>
</dbReference>
<dbReference type="EMBL" id="JFHR01000015">
    <property type="protein sequence ID" value="KEQ54038.1"/>
    <property type="molecule type" value="Genomic_DNA"/>
</dbReference>
<evidence type="ECO:0000259" key="1">
    <source>
        <dbReference type="Pfam" id="PF04002"/>
    </source>
</evidence>